<protein>
    <submittedName>
        <fullName evidence="2">Uncharacterized protein</fullName>
    </submittedName>
</protein>
<evidence type="ECO:0000313" key="3">
    <source>
        <dbReference type="EMBL" id="USS46918.1"/>
    </source>
</evidence>
<feature type="region of interest" description="Disordered" evidence="1">
    <location>
        <begin position="26"/>
        <end position="48"/>
    </location>
</feature>
<evidence type="ECO:0000313" key="5">
    <source>
        <dbReference type="Proteomes" id="UP001056386"/>
    </source>
</evidence>
<dbReference type="GeneID" id="45699148"/>
<dbReference type="EMBL" id="CP099587">
    <property type="protein sequence ID" value="USS46918.1"/>
    <property type="molecule type" value="Genomic_DNA"/>
</dbReference>
<dbReference type="AlphaFoldDB" id="A0AAQ0BUG2"/>
<dbReference type="Proteomes" id="UP000594892">
    <property type="component" value="Chromosome 2"/>
</dbReference>
<evidence type="ECO:0000313" key="2">
    <source>
        <dbReference type="EMBL" id="QPQ94178.1"/>
    </source>
</evidence>
<reference evidence="2 4" key="1">
    <citation type="submission" date="2020-12" db="EMBL/GenBank/DDBJ databases">
        <title>FDA dAtabase for Regulatory Grade micrObial Sequences (FDA-ARGOS): Supporting development and validation of Infectious Disease Dx tests.</title>
        <authorList>
            <person name="Minogue T."/>
            <person name="Wolcott M."/>
            <person name="Wasieloski L."/>
            <person name="Aguilar W."/>
            <person name="Moore D."/>
            <person name="Jaissle J."/>
            <person name="Tallon L."/>
            <person name="Sadzewicz L."/>
            <person name="Zhao X."/>
            <person name="Boylan J."/>
            <person name="Ott S."/>
            <person name="Bowen H."/>
            <person name="Vavikolanu K."/>
            <person name="Mehta A."/>
            <person name="Aluvathingal J."/>
            <person name="Nadendla S."/>
            <person name="Yan Y."/>
            <person name="Sichtig H."/>
        </authorList>
    </citation>
    <scope>NUCLEOTIDE SEQUENCE [LARGE SCALE GENOMIC DNA]</scope>
    <source>
        <strain evidence="2 4">FDAARGOS_949</strain>
    </source>
</reference>
<name>A0AAQ0BUG2_BURGL</name>
<reference evidence="3" key="2">
    <citation type="submission" date="2022-06" db="EMBL/GenBank/DDBJ databases">
        <title>Draft genome sequence of Burkholderia glumae strain GR20004 isolated from rice panicle showing bacterial panicle blight.</title>
        <authorList>
            <person name="Choi S.Y."/>
            <person name="Lee Y.H."/>
        </authorList>
    </citation>
    <scope>NUCLEOTIDE SEQUENCE</scope>
    <source>
        <strain evidence="3">GR20004</strain>
    </source>
</reference>
<accession>A0AAQ0BUG2</accession>
<proteinExistence type="predicted"/>
<evidence type="ECO:0000313" key="4">
    <source>
        <dbReference type="Proteomes" id="UP000594892"/>
    </source>
</evidence>
<evidence type="ECO:0000256" key="1">
    <source>
        <dbReference type="SAM" id="MobiDB-lite"/>
    </source>
</evidence>
<keyword evidence="5" id="KW-1185">Reference proteome</keyword>
<organism evidence="2 4">
    <name type="scientific">Burkholderia glumae</name>
    <name type="common">Pseudomonas glumae</name>
    <dbReference type="NCBI Taxonomy" id="337"/>
    <lineage>
        <taxon>Bacteria</taxon>
        <taxon>Pseudomonadati</taxon>
        <taxon>Pseudomonadota</taxon>
        <taxon>Betaproteobacteria</taxon>
        <taxon>Burkholderiales</taxon>
        <taxon>Burkholderiaceae</taxon>
        <taxon>Burkholderia</taxon>
    </lineage>
</organism>
<dbReference type="EMBL" id="CP065601">
    <property type="protein sequence ID" value="QPQ94178.1"/>
    <property type="molecule type" value="Genomic_DNA"/>
</dbReference>
<dbReference type="Proteomes" id="UP001056386">
    <property type="component" value="Chromosome 1"/>
</dbReference>
<dbReference type="RefSeq" id="WP_153477922.1">
    <property type="nucleotide sequence ID" value="NZ_CP021074.1"/>
</dbReference>
<gene>
    <name evidence="2" type="ORF">I6H06_18615</name>
    <name evidence="3" type="ORF">NFI99_18720</name>
</gene>
<sequence>MNLSIVIQRRIGRIGTGNVPARVRAVRRPPLTQKTRGDAAGKPSNQDG</sequence>